<dbReference type="Proteomes" id="UP000076321">
    <property type="component" value="Unassembled WGS sequence"/>
</dbReference>
<evidence type="ECO:0000313" key="4">
    <source>
        <dbReference type="Proteomes" id="UP000186883"/>
    </source>
</evidence>
<evidence type="ECO:0000313" key="1">
    <source>
        <dbReference type="EMBL" id="KZB85119.1"/>
    </source>
</evidence>
<dbReference type="EMBL" id="LOBU02000024">
    <property type="protein sequence ID" value="OKA04143.1"/>
    <property type="molecule type" value="Genomic_DNA"/>
</dbReference>
<gene>
    <name evidence="2" type="ORF">ATP06_0233535</name>
    <name evidence="1" type="ORF">AVL48_02675</name>
</gene>
<protein>
    <submittedName>
        <fullName evidence="1">Uncharacterized protein</fullName>
    </submittedName>
</protein>
<dbReference type="AlphaFoldDB" id="A0A154MNW7"/>
<accession>A0A154MNW7</accession>
<dbReference type="EMBL" id="LQCI01000012">
    <property type="protein sequence ID" value="KZB85119.1"/>
    <property type="molecule type" value="Genomic_DNA"/>
</dbReference>
<organism evidence="1 3">
    <name type="scientific">Amycolatopsis regifaucium</name>
    <dbReference type="NCBI Taxonomy" id="546365"/>
    <lineage>
        <taxon>Bacteria</taxon>
        <taxon>Bacillati</taxon>
        <taxon>Actinomycetota</taxon>
        <taxon>Actinomycetes</taxon>
        <taxon>Pseudonocardiales</taxon>
        <taxon>Pseudonocardiaceae</taxon>
        <taxon>Amycolatopsis</taxon>
    </lineage>
</organism>
<sequence>MKGAFTYFSCCDYTTLDQLSGGRLELMIGKATIHGASRCSASKRSSPCCAASSWRKGDLGRRVPYADLIDHYRRRWADHGR</sequence>
<dbReference type="Proteomes" id="UP000186883">
    <property type="component" value="Unassembled WGS sequence"/>
</dbReference>
<comment type="caution">
    <text evidence="1">The sequence shown here is derived from an EMBL/GenBank/DDBJ whole genome shotgun (WGS) entry which is preliminary data.</text>
</comment>
<reference evidence="2 4" key="2">
    <citation type="submission" date="2016-11" db="EMBL/GenBank/DDBJ databases">
        <title>Genome sequencing of Amycolatopsis regifaucium.</title>
        <authorList>
            <person name="Mayilraj S."/>
            <person name="Kaur N."/>
        </authorList>
    </citation>
    <scope>NUCLEOTIDE SEQUENCE [LARGE SCALE GENOMIC DNA]</scope>
    <source>
        <strain evidence="2 4">GY080</strain>
    </source>
</reference>
<reference evidence="1 3" key="1">
    <citation type="submission" date="2015-12" db="EMBL/GenBank/DDBJ databases">
        <title>Amycolatopsis regifaucium genome sequencing and assembly.</title>
        <authorList>
            <person name="Mayilraj S."/>
        </authorList>
    </citation>
    <scope>NUCLEOTIDE SEQUENCE [LARGE SCALE GENOMIC DNA]</scope>
    <source>
        <strain evidence="1 3">GY080</strain>
    </source>
</reference>
<evidence type="ECO:0000313" key="3">
    <source>
        <dbReference type="Proteomes" id="UP000076321"/>
    </source>
</evidence>
<keyword evidence="4" id="KW-1185">Reference proteome</keyword>
<name>A0A154MNW7_9PSEU</name>
<proteinExistence type="predicted"/>
<evidence type="ECO:0000313" key="2">
    <source>
        <dbReference type="EMBL" id="OKA04143.1"/>
    </source>
</evidence>